<dbReference type="AlphaFoldDB" id="A0A3R0XB27"/>
<dbReference type="GO" id="GO:0003700">
    <property type="term" value="F:DNA-binding transcription factor activity"/>
    <property type="evidence" value="ECO:0007669"/>
    <property type="project" value="InterPro"/>
</dbReference>
<dbReference type="Gene3D" id="3.40.190.10">
    <property type="entry name" value="Periplasmic binding protein-like II"/>
    <property type="match status" value="2"/>
</dbReference>
<dbReference type="InterPro" id="IPR005119">
    <property type="entry name" value="LysR_subst-bd"/>
</dbReference>
<feature type="domain" description="HTH lysR-type" evidence="5">
    <location>
        <begin position="2"/>
        <end position="59"/>
    </location>
</feature>
<evidence type="ECO:0000313" key="9">
    <source>
        <dbReference type="EMBL" id="HAB6120998.1"/>
    </source>
</evidence>
<evidence type="ECO:0000313" key="8">
    <source>
        <dbReference type="EMBL" id="HAB1690787.1"/>
    </source>
</evidence>
<evidence type="ECO:0000256" key="3">
    <source>
        <dbReference type="ARBA" id="ARBA00023125"/>
    </source>
</evidence>
<evidence type="ECO:0000313" key="6">
    <source>
        <dbReference type="EMBL" id="ECE5909591.1"/>
    </source>
</evidence>
<name>A0A3R0XB27_SALET</name>
<dbReference type="FunFam" id="1.10.10.10:FF:000001">
    <property type="entry name" value="LysR family transcriptional regulator"/>
    <property type="match status" value="1"/>
</dbReference>
<reference evidence="8" key="4">
    <citation type="submission" date="2019-10" db="EMBL/GenBank/DDBJ databases">
        <authorList>
            <consortium name="NCBI Pathogen Detection Project"/>
        </authorList>
    </citation>
    <scope>NUCLEOTIDE SEQUENCE</scope>
    <source>
        <strain evidence="8">Salmonella enterica</strain>
    </source>
</reference>
<evidence type="ECO:0000313" key="7">
    <source>
        <dbReference type="EMBL" id="EDH1146727.1"/>
    </source>
</evidence>
<dbReference type="EMBL" id="AAIILT010000005">
    <property type="protein sequence ID" value="ECE5909591.1"/>
    <property type="molecule type" value="Genomic_DNA"/>
</dbReference>
<keyword evidence="4" id="KW-0804">Transcription</keyword>
<dbReference type="SUPFAM" id="SSF46785">
    <property type="entry name" value="Winged helix' DNA-binding domain"/>
    <property type="match status" value="1"/>
</dbReference>
<evidence type="ECO:0000313" key="10">
    <source>
        <dbReference type="EMBL" id="MLU97327.1"/>
    </source>
</evidence>
<dbReference type="PROSITE" id="PS50931">
    <property type="entry name" value="HTH_LYSR"/>
    <property type="match status" value="1"/>
</dbReference>
<dbReference type="EMBL" id="RVHM01000012">
    <property type="protein sequence ID" value="MLU97327.1"/>
    <property type="molecule type" value="Genomic_DNA"/>
</dbReference>
<accession>A0A3R0XB27</accession>
<dbReference type="Gene3D" id="1.10.10.10">
    <property type="entry name" value="Winged helix-like DNA-binding domain superfamily/Winged helix DNA-binding domain"/>
    <property type="match status" value="1"/>
</dbReference>
<dbReference type="InterPro" id="IPR036388">
    <property type="entry name" value="WH-like_DNA-bd_sf"/>
</dbReference>
<proteinExistence type="inferred from homology"/>
<sequence>MFELSQLRFFLAVATELNFSRAAKRLNMTQPPLSRQIQLLEHQLGVELFDRTTRSVVLTAAGRRFFIEAQDLLQRAHVAMLNAQKMSQGNIGSVNISFVASAVYAFLPMVVARGKERYPHIDISLKEMTTGEQFEALRLRQSDIGLVRAPSALTGVSSEILVSEPFVLAVPRQHELATLSDITIAHLDKQPFIMYALSAWQPFYELLTGMFRSNNIQPDYVQYIGSTLTILSLVNAGMGMAFVPESAARILFDNIVYRHITLPAGIESLLYLAWRDDNDNPAFKVMLELIKFSMVLKKK</sequence>
<keyword evidence="2" id="KW-0805">Transcription regulation</keyword>
<gene>
    <name evidence="6" type="ORF">AH079_08340</name>
    <name evidence="10" type="ORF">DRU74_11370</name>
    <name evidence="9" type="ORF">GB506_10245</name>
    <name evidence="8" type="ORF">GBY27_09925</name>
    <name evidence="7" type="ORF">GCY10_13675</name>
</gene>
<evidence type="ECO:0000256" key="2">
    <source>
        <dbReference type="ARBA" id="ARBA00023015"/>
    </source>
</evidence>
<dbReference type="EMBL" id="DAAFWG010000004">
    <property type="protein sequence ID" value="HAB1690787.1"/>
    <property type="molecule type" value="Genomic_DNA"/>
</dbReference>
<dbReference type="EMBL" id="AAMGLJ010000010">
    <property type="protein sequence ID" value="EDH1146727.1"/>
    <property type="molecule type" value="Genomic_DNA"/>
</dbReference>
<accession>A0A5H6QAU6</accession>
<dbReference type="PANTHER" id="PTHR30346">
    <property type="entry name" value="TRANSCRIPTIONAL DUAL REGULATOR HCAR-RELATED"/>
    <property type="match status" value="1"/>
</dbReference>
<dbReference type="Pfam" id="PF00126">
    <property type="entry name" value="HTH_1"/>
    <property type="match status" value="1"/>
</dbReference>
<dbReference type="InterPro" id="IPR000847">
    <property type="entry name" value="LysR_HTH_N"/>
</dbReference>
<reference evidence="10" key="3">
    <citation type="submission" date="2018-07" db="EMBL/GenBank/DDBJ databases">
        <authorList>
            <person name="Ashton P.M."/>
            <person name="Dallman T."/>
            <person name="Nair S."/>
            <person name="De Pinna E."/>
            <person name="Peters T."/>
            <person name="Grant K."/>
        </authorList>
    </citation>
    <scope>NUCLEOTIDE SEQUENCE [LARGE SCALE GENOMIC DNA]</scope>
    <source>
        <strain evidence="10">157339</strain>
        <strain evidence="7">821064</strain>
    </source>
</reference>
<dbReference type="Pfam" id="PF03466">
    <property type="entry name" value="LysR_substrate"/>
    <property type="match status" value="1"/>
</dbReference>
<organism evidence="10">
    <name type="scientific">Salmonella enterica I</name>
    <dbReference type="NCBI Taxonomy" id="59201"/>
    <lineage>
        <taxon>Bacteria</taxon>
        <taxon>Pseudomonadati</taxon>
        <taxon>Pseudomonadota</taxon>
        <taxon>Gammaproteobacteria</taxon>
        <taxon>Enterobacterales</taxon>
        <taxon>Enterobacteriaceae</taxon>
        <taxon>Salmonella</taxon>
    </lineage>
</organism>
<evidence type="ECO:0000259" key="5">
    <source>
        <dbReference type="PROSITE" id="PS50931"/>
    </source>
</evidence>
<dbReference type="RefSeq" id="WP_000462482.1">
    <property type="nucleotide sequence ID" value="NZ_CP065069.1"/>
</dbReference>
<evidence type="ECO:0000256" key="4">
    <source>
        <dbReference type="ARBA" id="ARBA00023163"/>
    </source>
</evidence>
<accession>A0A3V0R843</accession>
<dbReference type="PRINTS" id="PR00039">
    <property type="entry name" value="HTHLYSR"/>
</dbReference>
<reference evidence="6" key="2">
    <citation type="submission" date="2018-05" db="EMBL/GenBank/DDBJ databases">
        <authorList>
            <consortium name="GenomeTrakr network: Whole genome sequencing for foodborne pathogen traceback"/>
        </authorList>
    </citation>
    <scope>NUCLEOTIDE SEQUENCE</scope>
    <source>
        <strain evidence="6">FDA00001697</strain>
    </source>
</reference>
<dbReference type="GO" id="GO:0032993">
    <property type="term" value="C:protein-DNA complex"/>
    <property type="evidence" value="ECO:0007669"/>
    <property type="project" value="TreeGrafter"/>
</dbReference>
<comment type="similarity">
    <text evidence="1">Belongs to the LysR transcriptional regulatory family.</text>
</comment>
<keyword evidence="3" id="KW-0238">DNA-binding</keyword>
<evidence type="ECO:0000256" key="1">
    <source>
        <dbReference type="ARBA" id="ARBA00009437"/>
    </source>
</evidence>
<reference evidence="8" key="1">
    <citation type="journal article" date="2018" name="Genome Biol.">
        <title>SKESA: strategic k-mer extension for scrupulous assemblies.</title>
        <authorList>
            <person name="Souvorov A."/>
            <person name="Agarwala R."/>
            <person name="Lipman D.J."/>
        </authorList>
    </citation>
    <scope>NUCLEOTIDE SEQUENCE</scope>
    <source>
        <strain evidence="8">Salmonella enterica</strain>
    </source>
</reference>
<protein>
    <submittedName>
        <fullName evidence="10">LysR family transcriptional regulator</fullName>
    </submittedName>
</protein>
<dbReference type="InterPro" id="IPR036390">
    <property type="entry name" value="WH_DNA-bd_sf"/>
</dbReference>
<dbReference type="GO" id="GO:0003677">
    <property type="term" value="F:DNA binding"/>
    <property type="evidence" value="ECO:0007669"/>
    <property type="project" value="UniProtKB-KW"/>
</dbReference>
<dbReference type="PANTHER" id="PTHR30346:SF0">
    <property type="entry name" value="HCA OPERON TRANSCRIPTIONAL ACTIVATOR HCAR"/>
    <property type="match status" value="1"/>
</dbReference>
<comment type="caution">
    <text evidence="10">The sequence shown here is derived from an EMBL/GenBank/DDBJ whole genome shotgun (WGS) entry which is preliminary data.</text>
</comment>
<dbReference type="Proteomes" id="UP000885374">
    <property type="component" value="Unassembled WGS sequence"/>
</dbReference>
<dbReference type="SUPFAM" id="SSF53850">
    <property type="entry name" value="Periplasmic binding protein-like II"/>
    <property type="match status" value="1"/>
</dbReference>
<dbReference type="EMBL" id="DAAHHQ010000004">
    <property type="protein sequence ID" value="HAB6120998.1"/>
    <property type="molecule type" value="Genomic_DNA"/>
</dbReference>